<evidence type="ECO:0000313" key="2">
    <source>
        <dbReference type="EMBL" id="KAJ8884506.1"/>
    </source>
</evidence>
<evidence type="ECO:0000313" key="3">
    <source>
        <dbReference type="Proteomes" id="UP001159363"/>
    </source>
</evidence>
<reference evidence="2 3" key="1">
    <citation type="submission" date="2023-02" db="EMBL/GenBank/DDBJ databases">
        <title>LHISI_Scaffold_Assembly.</title>
        <authorList>
            <person name="Stuart O.P."/>
            <person name="Cleave R."/>
            <person name="Magrath M.J.L."/>
            <person name="Mikheyev A.S."/>
        </authorList>
    </citation>
    <scope>NUCLEOTIDE SEQUENCE [LARGE SCALE GENOMIC DNA]</scope>
    <source>
        <strain evidence="2">Daus_M_001</strain>
        <tissue evidence="2">Leg muscle</tissue>
    </source>
</reference>
<evidence type="ECO:0000256" key="1">
    <source>
        <dbReference type="SAM" id="MobiDB-lite"/>
    </source>
</evidence>
<feature type="region of interest" description="Disordered" evidence="1">
    <location>
        <begin position="189"/>
        <end position="219"/>
    </location>
</feature>
<name>A0ABQ9HJH5_9NEOP</name>
<gene>
    <name evidence="2" type="ORF">PR048_016363</name>
</gene>
<feature type="compositionally biased region" description="Basic and acidic residues" evidence="1">
    <location>
        <begin position="189"/>
        <end position="198"/>
    </location>
</feature>
<dbReference type="EMBL" id="JARBHB010000005">
    <property type="protein sequence ID" value="KAJ8884506.1"/>
    <property type="molecule type" value="Genomic_DNA"/>
</dbReference>
<proteinExistence type="predicted"/>
<comment type="caution">
    <text evidence="2">The sequence shown here is derived from an EMBL/GenBank/DDBJ whole genome shotgun (WGS) entry which is preliminary data.</text>
</comment>
<accession>A0ABQ9HJH5</accession>
<sequence>MIVVVDLILPGISCGEALLFRTSLPLCYAQTWHCLPVKASSTTNTSRVVGKRATAGADRSEIANSLRQIFAAFVARKVSHSTKIFTQELFSSWKLKQWPWWQSGKPARLPPWQTGFNSRPGHYGSSQVGIVPDDAATPYPEMKLARIPAARASKMALLASQMVDCRSPISVAKLVAGQRHSSLESRWGKCEMSMEQRRNARAGETGDPRKNPPRSSIVRHDSHVWRSGSGPAENLTQFIYPARGAVVAETGDVGTEQVGMTDRKPLVDTHGAQWSVK</sequence>
<dbReference type="Proteomes" id="UP001159363">
    <property type="component" value="Chromosome 4"/>
</dbReference>
<keyword evidence="3" id="KW-1185">Reference proteome</keyword>
<protein>
    <submittedName>
        <fullName evidence="2">Uncharacterized protein</fullName>
    </submittedName>
</protein>
<organism evidence="2 3">
    <name type="scientific">Dryococelus australis</name>
    <dbReference type="NCBI Taxonomy" id="614101"/>
    <lineage>
        <taxon>Eukaryota</taxon>
        <taxon>Metazoa</taxon>
        <taxon>Ecdysozoa</taxon>
        <taxon>Arthropoda</taxon>
        <taxon>Hexapoda</taxon>
        <taxon>Insecta</taxon>
        <taxon>Pterygota</taxon>
        <taxon>Neoptera</taxon>
        <taxon>Polyneoptera</taxon>
        <taxon>Phasmatodea</taxon>
        <taxon>Verophasmatodea</taxon>
        <taxon>Anareolatae</taxon>
        <taxon>Phasmatidae</taxon>
        <taxon>Eurycanthinae</taxon>
        <taxon>Dryococelus</taxon>
    </lineage>
</organism>